<dbReference type="AlphaFoldDB" id="A0A1M5PJG1"/>
<feature type="domain" description="OmpR/PhoB-type" evidence="4">
    <location>
        <begin position="1"/>
        <end position="91"/>
    </location>
</feature>
<dbReference type="Gene3D" id="1.25.40.10">
    <property type="entry name" value="Tetratricopeptide repeat domain"/>
    <property type="match status" value="2"/>
</dbReference>
<dbReference type="GO" id="GO:0006355">
    <property type="term" value="P:regulation of DNA-templated transcription"/>
    <property type="evidence" value="ECO:0007669"/>
    <property type="project" value="InterPro"/>
</dbReference>
<dbReference type="PANTHER" id="PTHR47691">
    <property type="entry name" value="REGULATOR-RELATED"/>
    <property type="match status" value="1"/>
</dbReference>
<dbReference type="InterPro" id="IPR005158">
    <property type="entry name" value="BTAD"/>
</dbReference>
<evidence type="ECO:0000313" key="6">
    <source>
        <dbReference type="Proteomes" id="UP000186132"/>
    </source>
</evidence>
<dbReference type="GO" id="GO:0000160">
    <property type="term" value="P:phosphorelay signal transduction system"/>
    <property type="evidence" value="ECO:0007669"/>
    <property type="project" value="InterPro"/>
</dbReference>
<accession>A0A1M5PJG1</accession>
<dbReference type="SUPFAM" id="SSF52540">
    <property type="entry name" value="P-loop containing nucleoside triphosphate hydrolases"/>
    <property type="match status" value="1"/>
</dbReference>
<dbReference type="Pfam" id="PF00486">
    <property type="entry name" value="Trans_reg_C"/>
    <property type="match status" value="1"/>
</dbReference>
<evidence type="ECO:0000256" key="1">
    <source>
        <dbReference type="ARBA" id="ARBA00005820"/>
    </source>
</evidence>
<dbReference type="SUPFAM" id="SSF46894">
    <property type="entry name" value="C-terminal effector domain of the bipartite response regulators"/>
    <property type="match status" value="1"/>
</dbReference>
<dbReference type="SMART" id="SM00862">
    <property type="entry name" value="Trans_reg_C"/>
    <property type="match status" value="1"/>
</dbReference>
<dbReference type="PANTHER" id="PTHR47691:SF3">
    <property type="entry name" value="HTH-TYPE TRANSCRIPTIONAL REGULATOR RV0890C-RELATED"/>
    <property type="match status" value="1"/>
</dbReference>
<dbReference type="Pfam" id="PF03704">
    <property type="entry name" value="BTAD"/>
    <property type="match status" value="1"/>
</dbReference>
<name>A0A1M5PJG1_9ACTN</name>
<dbReference type="OrthoDB" id="499349at2"/>
<dbReference type="RefSeq" id="WP_073391328.1">
    <property type="nucleotide sequence ID" value="NZ_FQVU01000004.1"/>
</dbReference>
<evidence type="ECO:0000256" key="3">
    <source>
        <dbReference type="PROSITE-ProRule" id="PRU01091"/>
    </source>
</evidence>
<dbReference type="EMBL" id="FQVU01000004">
    <property type="protein sequence ID" value="SHH01908.1"/>
    <property type="molecule type" value="Genomic_DNA"/>
</dbReference>
<evidence type="ECO:0000259" key="4">
    <source>
        <dbReference type="PROSITE" id="PS51755"/>
    </source>
</evidence>
<keyword evidence="6" id="KW-1185">Reference proteome</keyword>
<dbReference type="InterPro" id="IPR001867">
    <property type="entry name" value="OmpR/PhoB-type_DNA-bd"/>
</dbReference>
<proteinExistence type="inferred from homology"/>
<dbReference type="InterPro" id="IPR016032">
    <property type="entry name" value="Sig_transdc_resp-reg_C-effctor"/>
</dbReference>
<organism evidence="5 6">
    <name type="scientific">Jatrophihabitans endophyticus</name>
    <dbReference type="NCBI Taxonomy" id="1206085"/>
    <lineage>
        <taxon>Bacteria</taxon>
        <taxon>Bacillati</taxon>
        <taxon>Actinomycetota</taxon>
        <taxon>Actinomycetes</taxon>
        <taxon>Jatrophihabitantales</taxon>
        <taxon>Jatrophihabitantaceae</taxon>
        <taxon>Jatrophihabitans</taxon>
    </lineage>
</organism>
<feature type="DNA-binding region" description="OmpR/PhoB-type" evidence="3">
    <location>
        <begin position="1"/>
        <end position="91"/>
    </location>
</feature>
<reference evidence="5 6" key="1">
    <citation type="submission" date="2016-11" db="EMBL/GenBank/DDBJ databases">
        <authorList>
            <person name="Jaros S."/>
            <person name="Januszkiewicz K."/>
            <person name="Wedrychowicz H."/>
        </authorList>
    </citation>
    <scope>NUCLEOTIDE SEQUENCE [LARGE SCALE GENOMIC DNA]</scope>
    <source>
        <strain evidence="5 6">DSM 45627</strain>
    </source>
</reference>
<dbReference type="STRING" id="1206085.SAMN05443575_3104"/>
<protein>
    <submittedName>
        <fullName evidence="5">Predicted ATPase</fullName>
    </submittedName>
</protein>
<dbReference type="Proteomes" id="UP000186132">
    <property type="component" value="Unassembled WGS sequence"/>
</dbReference>
<dbReference type="SMART" id="SM01043">
    <property type="entry name" value="BTAD"/>
    <property type="match status" value="1"/>
</dbReference>
<dbReference type="InterPro" id="IPR036388">
    <property type="entry name" value="WH-like_DNA-bd_sf"/>
</dbReference>
<dbReference type="InterPro" id="IPR011990">
    <property type="entry name" value="TPR-like_helical_dom_sf"/>
</dbReference>
<evidence type="ECO:0000313" key="5">
    <source>
        <dbReference type="EMBL" id="SHH01908.1"/>
    </source>
</evidence>
<dbReference type="SUPFAM" id="SSF48452">
    <property type="entry name" value="TPR-like"/>
    <property type="match status" value="3"/>
</dbReference>
<gene>
    <name evidence="5" type="ORF">SAMN05443575_3104</name>
</gene>
<dbReference type="Gene3D" id="1.10.10.10">
    <property type="entry name" value="Winged helix-like DNA-binding domain superfamily/Winged helix DNA-binding domain"/>
    <property type="match status" value="1"/>
</dbReference>
<evidence type="ECO:0000256" key="2">
    <source>
        <dbReference type="ARBA" id="ARBA00023125"/>
    </source>
</evidence>
<comment type="similarity">
    <text evidence="1">Belongs to the AfsR/DnrI/RedD regulatory family.</text>
</comment>
<keyword evidence="2 3" id="KW-0238">DNA-binding</keyword>
<dbReference type="InterPro" id="IPR027417">
    <property type="entry name" value="P-loop_NTPase"/>
</dbReference>
<dbReference type="CDD" id="cd15831">
    <property type="entry name" value="BTAD"/>
    <property type="match status" value="1"/>
</dbReference>
<dbReference type="Gene3D" id="3.40.50.300">
    <property type="entry name" value="P-loop containing nucleotide triphosphate hydrolases"/>
    <property type="match status" value="1"/>
</dbReference>
<dbReference type="PROSITE" id="PS51755">
    <property type="entry name" value="OMPR_PHOB"/>
    <property type="match status" value="1"/>
</dbReference>
<dbReference type="GO" id="GO:0003677">
    <property type="term" value="F:DNA binding"/>
    <property type="evidence" value="ECO:0007669"/>
    <property type="project" value="UniProtKB-UniRule"/>
</dbReference>
<sequence length="1073" mass="114536">MQIALLGPLAARDDTGAVIDVAGARLRTLLARLAVDADRPVAVSTLVHAVWGDDPPAEATNALQTLVSRLRRALGGIAPVTQSPSGYRLAADPGDTDAGRFRSLAADGAAALRQGRAADALVLLDDALALWRGLALADTRDLADDLAARAGELDDLRLTASLDRVEAQLLVDPSRVDAGELERAVADHPLHERLAATLIRALAAAGRTPEALQAYEALRGRLADELGVDPSAELRELHLTLLRGDTVTADPAGPDGDRGAAAPRRTNLKAQLTSFVGRDDEVARIAKSLEANRLVTLVGPGGAGKTRLAAEAADRILDTAADGVWLVELAAVTSGADVPQAVLASVGLRDIHVLDRRAAANARDAMTRLRDGFAQRSAILLLDNCEHVIDAGARLAEQLLGECPGLRVLATSREPLGITGETLLAVPPLALPAAGATAVDALGFPAVRLFVDRATAVRPDFVLRDEDVPDVVEIVSRLDGLPLAIELAAARVRTMPLPDVAARLSDRFRLLTGGSRTAMPRHRTLRAVVEWSWGLLDDVERGVVERLAVFPAGITAASAEAVCADLLDPADVPDCLASLIDKSLLQPVGEGRRVRMLETIREYGADRLAERGELGAARDRHATHFAAVLAEAEPYLTTAGQLPWFDLLRAERENIVAALRFRCETGDADAALRIAVPLSTSAMLLGEHAEISVWTADALDVPGATDEGLRLIARSLLALHSTTSGRIEDVAQLSTMVEELRDSEVDFESVMVLLRPAMAFLVGDVELSRRWLEQNLEGGDEWTRAATRMFLANFHENSGDLVGMRRETEAALVLFRELGERWGLGNALRGLAQLLTFDGDLAGARAAYEEALALMREMRSTEDEVVLYQRLADLALRQDDVDAAVRYVEAAHRSAALDRSPLESALTTAMRGEIEWRMGQHAAGRALADEALVALHNLPVLAPSLGHIHAFVLTTAARIEFESGEVELARAHLRTALTTALGTRDHPVVAMVGVLLADVLRSDGDARFAAELLGACSRLRGAEDLDAFDVAAARHRLVAALDDTDFGRAYDEGRALDGVAALALVGQGQDRLR</sequence>